<accession>A0A7I4B739</accession>
<dbReference type="EMBL" id="ABEU02000016">
    <property type="status" value="NOT_ANNOTATED_CDS"/>
    <property type="molecule type" value="Genomic_DNA"/>
</dbReference>
<reference evidence="1 2" key="1">
    <citation type="journal article" date="2008" name="Science">
        <title>The Physcomitrella genome reveals evolutionary insights into the conquest of land by plants.</title>
        <authorList>
            <person name="Rensing S."/>
            <person name="Lang D."/>
            <person name="Zimmer A."/>
            <person name="Terry A."/>
            <person name="Salamov A."/>
            <person name="Shapiro H."/>
            <person name="Nishiyama T."/>
            <person name="Perroud P.-F."/>
            <person name="Lindquist E."/>
            <person name="Kamisugi Y."/>
            <person name="Tanahashi T."/>
            <person name="Sakakibara K."/>
            <person name="Fujita T."/>
            <person name="Oishi K."/>
            <person name="Shin-I T."/>
            <person name="Kuroki Y."/>
            <person name="Toyoda A."/>
            <person name="Suzuki Y."/>
            <person name="Hashimoto A."/>
            <person name="Yamaguchi K."/>
            <person name="Sugano A."/>
            <person name="Kohara Y."/>
            <person name="Fujiyama A."/>
            <person name="Anterola A."/>
            <person name="Aoki S."/>
            <person name="Ashton N."/>
            <person name="Barbazuk W.B."/>
            <person name="Barker E."/>
            <person name="Bennetzen J."/>
            <person name="Bezanilla M."/>
            <person name="Blankenship R."/>
            <person name="Cho S.H."/>
            <person name="Dutcher S."/>
            <person name="Estelle M."/>
            <person name="Fawcett J.A."/>
            <person name="Gundlach H."/>
            <person name="Hanada K."/>
            <person name="Heyl A."/>
            <person name="Hicks K.A."/>
            <person name="Hugh J."/>
            <person name="Lohr M."/>
            <person name="Mayer K."/>
            <person name="Melkozernov A."/>
            <person name="Murata T."/>
            <person name="Nelson D."/>
            <person name="Pils B."/>
            <person name="Prigge M."/>
            <person name="Reiss B."/>
            <person name="Renner T."/>
            <person name="Rombauts S."/>
            <person name="Rushton P."/>
            <person name="Sanderfoot A."/>
            <person name="Schween G."/>
            <person name="Shiu S.-H."/>
            <person name="Stueber K."/>
            <person name="Theodoulou F.L."/>
            <person name="Tu H."/>
            <person name="Van de Peer Y."/>
            <person name="Verrier P.J."/>
            <person name="Waters E."/>
            <person name="Wood A."/>
            <person name="Yang L."/>
            <person name="Cove D."/>
            <person name="Cuming A."/>
            <person name="Hasebe M."/>
            <person name="Lucas S."/>
            <person name="Mishler D.B."/>
            <person name="Reski R."/>
            <person name="Grigoriev I."/>
            <person name="Quatrano R.S."/>
            <person name="Boore J.L."/>
        </authorList>
    </citation>
    <scope>NUCLEOTIDE SEQUENCE [LARGE SCALE GENOMIC DNA]</scope>
    <source>
        <strain evidence="1 2">cv. Gransden 2004</strain>
    </source>
</reference>
<reference evidence="1" key="3">
    <citation type="submission" date="2020-12" db="UniProtKB">
        <authorList>
            <consortium name="EnsemblPlants"/>
        </authorList>
    </citation>
    <scope>IDENTIFICATION</scope>
</reference>
<organism evidence="1 2">
    <name type="scientific">Physcomitrium patens</name>
    <name type="common">Spreading-leaved earth moss</name>
    <name type="synonym">Physcomitrella patens</name>
    <dbReference type="NCBI Taxonomy" id="3218"/>
    <lineage>
        <taxon>Eukaryota</taxon>
        <taxon>Viridiplantae</taxon>
        <taxon>Streptophyta</taxon>
        <taxon>Embryophyta</taxon>
        <taxon>Bryophyta</taxon>
        <taxon>Bryophytina</taxon>
        <taxon>Bryopsida</taxon>
        <taxon>Funariidae</taxon>
        <taxon>Funariales</taxon>
        <taxon>Funariaceae</taxon>
        <taxon>Physcomitrium</taxon>
    </lineage>
</organism>
<keyword evidence="2" id="KW-1185">Reference proteome</keyword>
<protein>
    <submittedName>
        <fullName evidence="1">Uncharacterized protein</fullName>
    </submittedName>
</protein>
<name>A0A7I4B739_PHYPA</name>
<proteinExistence type="predicted"/>
<dbReference type="EnsemblPlants" id="Pp3c16_22410V3.2">
    <property type="protein sequence ID" value="Pp3c16_22410V3.2"/>
    <property type="gene ID" value="Pp3c16_22410"/>
</dbReference>
<evidence type="ECO:0000313" key="1">
    <source>
        <dbReference type="EnsemblPlants" id="Pp3c16_22410V3.2"/>
    </source>
</evidence>
<dbReference type="Gramene" id="Pp3c16_22410V3.2">
    <property type="protein sequence ID" value="Pp3c16_22410V3.2"/>
    <property type="gene ID" value="Pp3c16_22410"/>
</dbReference>
<reference evidence="1 2" key="2">
    <citation type="journal article" date="2018" name="Plant J.">
        <title>The Physcomitrella patens chromosome-scale assembly reveals moss genome structure and evolution.</title>
        <authorList>
            <person name="Lang D."/>
            <person name="Ullrich K.K."/>
            <person name="Murat F."/>
            <person name="Fuchs J."/>
            <person name="Jenkins J."/>
            <person name="Haas F.B."/>
            <person name="Piednoel M."/>
            <person name="Gundlach H."/>
            <person name="Van Bel M."/>
            <person name="Meyberg R."/>
            <person name="Vives C."/>
            <person name="Morata J."/>
            <person name="Symeonidi A."/>
            <person name="Hiss M."/>
            <person name="Muchero W."/>
            <person name="Kamisugi Y."/>
            <person name="Saleh O."/>
            <person name="Blanc G."/>
            <person name="Decker E.L."/>
            <person name="van Gessel N."/>
            <person name="Grimwood J."/>
            <person name="Hayes R.D."/>
            <person name="Graham S.W."/>
            <person name="Gunter L.E."/>
            <person name="McDaniel S.F."/>
            <person name="Hoernstein S.N.W."/>
            <person name="Larsson A."/>
            <person name="Li F.W."/>
            <person name="Perroud P.F."/>
            <person name="Phillips J."/>
            <person name="Ranjan P."/>
            <person name="Rokshar D.S."/>
            <person name="Rothfels C.J."/>
            <person name="Schneider L."/>
            <person name="Shu S."/>
            <person name="Stevenson D.W."/>
            <person name="Thummler F."/>
            <person name="Tillich M."/>
            <person name="Villarreal Aguilar J.C."/>
            <person name="Widiez T."/>
            <person name="Wong G.K."/>
            <person name="Wymore A."/>
            <person name="Zhang Y."/>
            <person name="Zimmer A.D."/>
            <person name="Quatrano R.S."/>
            <person name="Mayer K.F.X."/>
            <person name="Goodstein D."/>
            <person name="Casacuberta J.M."/>
            <person name="Vandepoele K."/>
            <person name="Reski R."/>
            <person name="Cuming A.C."/>
            <person name="Tuskan G.A."/>
            <person name="Maumus F."/>
            <person name="Salse J."/>
            <person name="Schmutz J."/>
            <person name="Rensing S.A."/>
        </authorList>
    </citation>
    <scope>NUCLEOTIDE SEQUENCE [LARGE SCALE GENOMIC DNA]</scope>
    <source>
        <strain evidence="1 2">cv. Gransden 2004</strain>
    </source>
</reference>
<dbReference type="Proteomes" id="UP000006727">
    <property type="component" value="Chromosome 16"/>
</dbReference>
<sequence length="90" mass="10090">MTLISCRLTIRDGIKSIAGRKEQEMVDHGQVTVSAIQLAWQLACASGAISSKNERMKRHTSAPLVYKVSRAQSYSEMNHVESLEWSKPEK</sequence>
<dbReference type="AlphaFoldDB" id="A0A7I4B739"/>
<evidence type="ECO:0000313" key="2">
    <source>
        <dbReference type="Proteomes" id="UP000006727"/>
    </source>
</evidence>